<dbReference type="EMBL" id="JAPQKQ010000003">
    <property type="protein sequence ID" value="KAJ5203399.1"/>
    <property type="molecule type" value="Genomic_DNA"/>
</dbReference>
<gene>
    <name evidence="1" type="ORF">N7449_005478</name>
</gene>
<organism evidence="1 2">
    <name type="scientific">Penicillium cf. viridicatum</name>
    <dbReference type="NCBI Taxonomy" id="2972119"/>
    <lineage>
        <taxon>Eukaryota</taxon>
        <taxon>Fungi</taxon>
        <taxon>Dikarya</taxon>
        <taxon>Ascomycota</taxon>
        <taxon>Pezizomycotina</taxon>
        <taxon>Eurotiomycetes</taxon>
        <taxon>Eurotiomycetidae</taxon>
        <taxon>Eurotiales</taxon>
        <taxon>Aspergillaceae</taxon>
        <taxon>Penicillium</taxon>
    </lineage>
</organism>
<accession>A0A9W9MLA0</accession>
<evidence type="ECO:0000313" key="1">
    <source>
        <dbReference type="EMBL" id="KAJ5203399.1"/>
    </source>
</evidence>
<dbReference type="Proteomes" id="UP001150942">
    <property type="component" value="Unassembled WGS sequence"/>
</dbReference>
<dbReference type="AlphaFoldDB" id="A0A9W9MLA0"/>
<name>A0A9W9MLA0_9EURO</name>
<reference evidence="1" key="2">
    <citation type="journal article" date="2023" name="IMA Fungus">
        <title>Comparative genomic study of the Penicillium genus elucidates a diverse pangenome and 15 lateral gene transfer events.</title>
        <authorList>
            <person name="Petersen C."/>
            <person name="Sorensen T."/>
            <person name="Nielsen M.R."/>
            <person name="Sondergaard T.E."/>
            <person name="Sorensen J.L."/>
            <person name="Fitzpatrick D.A."/>
            <person name="Frisvad J.C."/>
            <person name="Nielsen K.L."/>
        </authorList>
    </citation>
    <scope>NUCLEOTIDE SEQUENCE</scope>
    <source>
        <strain evidence="1">IBT 20477</strain>
    </source>
</reference>
<evidence type="ECO:0000313" key="2">
    <source>
        <dbReference type="Proteomes" id="UP001150942"/>
    </source>
</evidence>
<sequence length="50" mass="5390">MISSMSFAKLKLSELVATLAGECNAWSTALKCALDTRDPYIFEILAGHTA</sequence>
<dbReference type="OrthoDB" id="4343111at2759"/>
<protein>
    <submittedName>
        <fullName evidence="1">Uncharacterized protein</fullName>
    </submittedName>
</protein>
<reference evidence="1" key="1">
    <citation type="submission" date="2022-11" db="EMBL/GenBank/DDBJ databases">
        <authorList>
            <person name="Petersen C."/>
        </authorList>
    </citation>
    <scope>NUCLEOTIDE SEQUENCE</scope>
    <source>
        <strain evidence="1">IBT 20477</strain>
    </source>
</reference>
<proteinExistence type="predicted"/>
<comment type="caution">
    <text evidence="1">The sequence shown here is derived from an EMBL/GenBank/DDBJ whole genome shotgun (WGS) entry which is preliminary data.</text>
</comment>
<keyword evidence="2" id="KW-1185">Reference proteome</keyword>